<name>A0ABY6M1F2_9FLAO</name>
<feature type="signal peptide" evidence="2">
    <location>
        <begin position="1"/>
        <end position="19"/>
    </location>
</feature>
<keyword evidence="1" id="KW-1133">Transmembrane helix</keyword>
<dbReference type="RefSeq" id="WP_264432714.1">
    <property type="nucleotide sequence ID" value="NZ_CP081495.1"/>
</dbReference>
<feature type="transmembrane region" description="Helical" evidence="1">
    <location>
        <begin position="387"/>
        <end position="405"/>
    </location>
</feature>
<reference evidence="3" key="1">
    <citation type="submission" date="2021-08" db="EMBL/GenBank/DDBJ databases">
        <title>Flavobacterium sp. strain CC-SYL302.</title>
        <authorList>
            <person name="Lin S.-Y."/>
            <person name="Lee T.-H."/>
            <person name="Young C.-C."/>
        </authorList>
    </citation>
    <scope>NUCLEOTIDE SEQUENCE</scope>
    <source>
        <strain evidence="3">CC-SYL302</strain>
    </source>
</reference>
<keyword evidence="1" id="KW-0472">Membrane</keyword>
<dbReference type="EMBL" id="CP081495">
    <property type="protein sequence ID" value="UYW00698.1"/>
    <property type="molecule type" value="Genomic_DNA"/>
</dbReference>
<sequence length="411" mass="46714">MKKLLFIFVSFLMLTKSFATDKDAHSLLIKNPQLDLTDVFVFKAATPGKTVFIMDFNPESKVDALSNYSEQGIYRFCIGDDANFTHGLSPTFTFKNNQIQLYMANHAEPAIDELGTFIGEGPISKELEFSNGIKIWTGTVYDMFVGNVPGFEIFRERAKKGIYDLTSFDITSKANLSTKNISSVIVLEIPNNMLPDQLYYYATTAIENNDKWYTIRRVGHVLFSQLYIFDDETMITYLNSKHNDEAKIKNEICEIILNYVTVAGLQRKPEKYVDKLLTKIYPDVLTYKVGSDATYSVDQINGRPLQVDAINVALAMLVGSEVPIDDNVGINLNNFQDKFPYVVPLGENYNQAIYRAVQVQAEPVNLLFDKHEHKIVSKKSKTFKNQTFVFIGAFILLVLGFGLRIKKRMHK</sequence>
<evidence type="ECO:0000313" key="4">
    <source>
        <dbReference type="Proteomes" id="UP001163328"/>
    </source>
</evidence>
<keyword evidence="4" id="KW-1185">Reference proteome</keyword>
<dbReference type="Proteomes" id="UP001163328">
    <property type="component" value="Chromosome"/>
</dbReference>
<protein>
    <submittedName>
        <fullName evidence="3">DUF4331 domain-containing protein</fullName>
    </submittedName>
</protein>
<evidence type="ECO:0000256" key="1">
    <source>
        <dbReference type="SAM" id="Phobius"/>
    </source>
</evidence>
<gene>
    <name evidence="3" type="ORF">K5I29_09175</name>
</gene>
<organism evidence="3 4">
    <name type="scientific">Flavobacterium agricola</name>
    <dbReference type="NCBI Taxonomy" id="2870839"/>
    <lineage>
        <taxon>Bacteria</taxon>
        <taxon>Pseudomonadati</taxon>
        <taxon>Bacteroidota</taxon>
        <taxon>Flavobacteriia</taxon>
        <taxon>Flavobacteriales</taxon>
        <taxon>Flavobacteriaceae</taxon>
        <taxon>Flavobacterium</taxon>
    </lineage>
</organism>
<accession>A0ABY6M1F2</accession>
<evidence type="ECO:0000313" key="3">
    <source>
        <dbReference type="EMBL" id="UYW00698.1"/>
    </source>
</evidence>
<keyword evidence="1" id="KW-0812">Transmembrane</keyword>
<feature type="chain" id="PRO_5046919366" evidence="2">
    <location>
        <begin position="20"/>
        <end position="411"/>
    </location>
</feature>
<proteinExistence type="predicted"/>
<evidence type="ECO:0000256" key="2">
    <source>
        <dbReference type="SAM" id="SignalP"/>
    </source>
</evidence>
<keyword evidence="2" id="KW-0732">Signal</keyword>